<reference evidence="2 3" key="1">
    <citation type="journal article" date="2018" name="PLoS Genet.">
        <title>Population sequencing reveals clonal diversity and ancestral inbreeding in the grapevine cultivar Chardonnay.</title>
        <authorList>
            <person name="Roach M.J."/>
            <person name="Johnson D.L."/>
            <person name="Bohlmann J."/>
            <person name="van Vuuren H.J."/>
            <person name="Jones S.J."/>
            <person name="Pretorius I.S."/>
            <person name="Schmidt S.A."/>
            <person name="Borneman A.R."/>
        </authorList>
    </citation>
    <scope>NUCLEOTIDE SEQUENCE [LARGE SCALE GENOMIC DNA]</scope>
    <source>
        <strain evidence="3">cv. Chardonnay</strain>
        <tissue evidence="2">Leaf</tissue>
    </source>
</reference>
<evidence type="ECO:0000313" key="3">
    <source>
        <dbReference type="Proteomes" id="UP000288805"/>
    </source>
</evidence>
<protein>
    <submittedName>
        <fullName evidence="2">Retrovirus-related Pol polyprotein from transposon TNT 1-94</fullName>
    </submittedName>
</protein>
<dbReference type="AlphaFoldDB" id="A0A438DFP7"/>
<accession>A0A438DFP7</accession>
<dbReference type="Pfam" id="PF07727">
    <property type="entry name" value="RVT_2"/>
    <property type="match status" value="1"/>
</dbReference>
<name>A0A438DFP7_VITVI</name>
<comment type="caution">
    <text evidence="2">The sequence shown here is derived from an EMBL/GenBank/DDBJ whole genome shotgun (WGS) entry which is preliminary data.</text>
</comment>
<feature type="domain" description="Reverse transcriptase Ty1/copia-type" evidence="1">
    <location>
        <begin position="119"/>
        <end position="174"/>
    </location>
</feature>
<evidence type="ECO:0000313" key="2">
    <source>
        <dbReference type="EMBL" id="RVW34304.1"/>
    </source>
</evidence>
<evidence type="ECO:0000259" key="1">
    <source>
        <dbReference type="Pfam" id="PF07727"/>
    </source>
</evidence>
<dbReference type="InterPro" id="IPR013103">
    <property type="entry name" value="RVT_2"/>
</dbReference>
<dbReference type="EMBL" id="QGNW01001645">
    <property type="protein sequence ID" value="RVW34304.1"/>
    <property type="molecule type" value="Genomic_DNA"/>
</dbReference>
<sequence>MAQPVQPVEDRLREAKKFLSLPVAFSSRSRLNLNWLRSDREQTKQEIKIVRSDRGGEYYDRYDGSGEQRPGLFAKFLMECGIILSTPYDPISVCQVKQSSDSEKWIEAMKDKMKSMKDNGVWDLVELPEGVKLIGCKWIFKTKRDSKDNIVRYKACLVAKGFTQKEDIDYKETFHRFHQRLF</sequence>
<dbReference type="Proteomes" id="UP000288805">
    <property type="component" value="Unassembled WGS sequence"/>
</dbReference>
<gene>
    <name evidence="2" type="primary">POLX_1338</name>
    <name evidence="2" type="ORF">CK203_097822</name>
</gene>
<organism evidence="2 3">
    <name type="scientific">Vitis vinifera</name>
    <name type="common">Grape</name>
    <dbReference type="NCBI Taxonomy" id="29760"/>
    <lineage>
        <taxon>Eukaryota</taxon>
        <taxon>Viridiplantae</taxon>
        <taxon>Streptophyta</taxon>
        <taxon>Embryophyta</taxon>
        <taxon>Tracheophyta</taxon>
        <taxon>Spermatophyta</taxon>
        <taxon>Magnoliopsida</taxon>
        <taxon>eudicotyledons</taxon>
        <taxon>Gunneridae</taxon>
        <taxon>Pentapetalae</taxon>
        <taxon>rosids</taxon>
        <taxon>Vitales</taxon>
        <taxon>Vitaceae</taxon>
        <taxon>Viteae</taxon>
        <taxon>Vitis</taxon>
    </lineage>
</organism>
<proteinExistence type="predicted"/>